<keyword evidence="2" id="KW-0378">Hydrolase</keyword>
<sequence>MDIVFERRGDGPPLLLMHGIGHRWQAWEPVMDRLAKERDVIAVDLPGFGTSPPLPPDRPYGLDTMVTVLGEFIDKLGLDRPHVAGNSLGGLFALEAADRGLARSVTALSPAGFFTPMELRYVGAVLRACRLGAGVPEPVMRWLARSPRRRNLMFGMIYGRPDLIDIETLIADASALHDAVGFEPTLRAGRGIRFHGALRDVPATIAWGTRDRLLRSGQAVRAQQNLPHVRFVWLRGCGHVPMADDPEQVTKVLLEGSSAG</sequence>
<dbReference type="EMBL" id="BAABHF010000057">
    <property type="protein sequence ID" value="GAA4516898.1"/>
    <property type="molecule type" value="Genomic_DNA"/>
</dbReference>
<accession>A0ABP8R377</accession>
<proteinExistence type="predicted"/>
<dbReference type="PANTHER" id="PTHR46438">
    <property type="entry name" value="ALPHA/BETA-HYDROLASES SUPERFAMILY PROTEIN"/>
    <property type="match status" value="1"/>
</dbReference>
<evidence type="ECO:0000259" key="1">
    <source>
        <dbReference type="Pfam" id="PF12697"/>
    </source>
</evidence>
<evidence type="ECO:0000313" key="2">
    <source>
        <dbReference type="EMBL" id="GAA4516898.1"/>
    </source>
</evidence>
<dbReference type="PANTHER" id="PTHR46438:SF11">
    <property type="entry name" value="LIPASE-RELATED"/>
    <property type="match status" value="1"/>
</dbReference>
<dbReference type="InterPro" id="IPR000073">
    <property type="entry name" value="AB_hydrolase_1"/>
</dbReference>
<gene>
    <name evidence="2" type="ORF">GCM10023191_088460</name>
</gene>
<dbReference type="Proteomes" id="UP001500503">
    <property type="component" value="Unassembled WGS sequence"/>
</dbReference>
<dbReference type="SUPFAM" id="SSF53474">
    <property type="entry name" value="alpha/beta-Hydrolases"/>
    <property type="match status" value="1"/>
</dbReference>
<dbReference type="InterPro" id="IPR029058">
    <property type="entry name" value="AB_hydrolase_fold"/>
</dbReference>
<dbReference type="GO" id="GO:0016787">
    <property type="term" value="F:hydrolase activity"/>
    <property type="evidence" value="ECO:0007669"/>
    <property type="project" value="UniProtKB-KW"/>
</dbReference>
<organism evidence="2 3">
    <name type="scientific">Actinoallomurus oryzae</name>
    <dbReference type="NCBI Taxonomy" id="502180"/>
    <lineage>
        <taxon>Bacteria</taxon>
        <taxon>Bacillati</taxon>
        <taxon>Actinomycetota</taxon>
        <taxon>Actinomycetes</taxon>
        <taxon>Streptosporangiales</taxon>
        <taxon>Thermomonosporaceae</taxon>
        <taxon>Actinoallomurus</taxon>
    </lineage>
</organism>
<name>A0ABP8R377_9ACTN</name>
<feature type="domain" description="AB hydrolase-1" evidence="1">
    <location>
        <begin position="14"/>
        <end position="250"/>
    </location>
</feature>
<keyword evidence="3" id="KW-1185">Reference proteome</keyword>
<evidence type="ECO:0000313" key="3">
    <source>
        <dbReference type="Proteomes" id="UP001500503"/>
    </source>
</evidence>
<comment type="caution">
    <text evidence="2">The sequence shown here is derived from an EMBL/GenBank/DDBJ whole genome shotgun (WGS) entry which is preliminary data.</text>
</comment>
<dbReference type="Gene3D" id="3.40.50.1820">
    <property type="entry name" value="alpha/beta hydrolase"/>
    <property type="match status" value="1"/>
</dbReference>
<reference evidence="3" key="1">
    <citation type="journal article" date="2019" name="Int. J. Syst. Evol. Microbiol.">
        <title>The Global Catalogue of Microorganisms (GCM) 10K type strain sequencing project: providing services to taxonomists for standard genome sequencing and annotation.</title>
        <authorList>
            <consortium name="The Broad Institute Genomics Platform"/>
            <consortium name="The Broad Institute Genome Sequencing Center for Infectious Disease"/>
            <person name="Wu L."/>
            <person name="Ma J."/>
        </authorList>
    </citation>
    <scope>NUCLEOTIDE SEQUENCE [LARGE SCALE GENOMIC DNA]</scope>
    <source>
        <strain evidence="3">JCM 17933</strain>
    </source>
</reference>
<dbReference type="RefSeq" id="WP_329235496.1">
    <property type="nucleotide sequence ID" value="NZ_BAABHF010000057.1"/>
</dbReference>
<protein>
    <submittedName>
        <fullName evidence="2">Alpha/beta fold hydrolase</fullName>
    </submittedName>
</protein>
<dbReference type="Pfam" id="PF12697">
    <property type="entry name" value="Abhydrolase_6"/>
    <property type="match status" value="1"/>
</dbReference>
<dbReference type="PRINTS" id="PR00111">
    <property type="entry name" value="ABHYDROLASE"/>
</dbReference>